<organism evidence="3 4">
    <name type="scientific">Aminobacter aminovorans</name>
    <name type="common">Chelatobacter heintzii</name>
    <dbReference type="NCBI Taxonomy" id="83263"/>
    <lineage>
        <taxon>Bacteria</taxon>
        <taxon>Pseudomonadati</taxon>
        <taxon>Pseudomonadota</taxon>
        <taxon>Alphaproteobacteria</taxon>
        <taxon>Hyphomicrobiales</taxon>
        <taxon>Phyllobacteriaceae</taxon>
        <taxon>Aminobacter</taxon>
    </lineage>
</organism>
<evidence type="ECO:0000313" key="4">
    <source>
        <dbReference type="Proteomes" id="UP000577697"/>
    </source>
</evidence>
<feature type="compositionally biased region" description="Basic and acidic residues" evidence="1">
    <location>
        <begin position="83"/>
        <end position="94"/>
    </location>
</feature>
<evidence type="ECO:0000259" key="2">
    <source>
        <dbReference type="Pfam" id="PF04248"/>
    </source>
</evidence>
<feature type="domain" description="DUF427" evidence="2">
    <location>
        <begin position="166"/>
        <end position="257"/>
    </location>
</feature>
<dbReference type="PANTHER" id="PTHR34310">
    <property type="entry name" value="DUF427 DOMAIN PROTEIN (AFU_ORTHOLOGUE AFUA_3G02220)"/>
    <property type="match status" value="1"/>
</dbReference>
<evidence type="ECO:0000313" key="3">
    <source>
        <dbReference type="EMBL" id="MBB3705021.1"/>
    </source>
</evidence>
<keyword evidence="4" id="KW-1185">Reference proteome</keyword>
<gene>
    <name evidence="3" type="ORF">FHS67_001331</name>
</gene>
<dbReference type="Pfam" id="PF04248">
    <property type="entry name" value="NTP_transf_9"/>
    <property type="match status" value="1"/>
</dbReference>
<feature type="region of interest" description="Disordered" evidence="1">
    <location>
        <begin position="78"/>
        <end position="108"/>
    </location>
</feature>
<dbReference type="PANTHER" id="PTHR34310:SF8">
    <property type="entry name" value="CONSERVED PROTEIN"/>
    <property type="match status" value="1"/>
</dbReference>
<reference evidence="3 4" key="1">
    <citation type="submission" date="2020-08" db="EMBL/GenBank/DDBJ databases">
        <title>Genomic Encyclopedia of Type Strains, Phase IV (KMG-IV): sequencing the most valuable type-strain genomes for metagenomic binning, comparative biology and taxonomic classification.</title>
        <authorList>
            <person name="Goeker M."/>
        </authorList>
    </citation>
    <scope>NUCLEOTIDE SEQUENCE [LARGE SCALE GENOMIC DNA]</scope>
    <source>
        <strain evidence="3 4">DSM 10368</strain>
    </source>
</reference>
<proteinExistence type="predicted"/>
<comment type="caution">
    <text evidence="3">The sequence shown here is derived from an EMBL/GenBank/DDBJ whole genome shotgun (WGS) entry which is preliminary data.</text>
</comment>
<dbReference type="EMBL" id="JACICB010000004">
    <property type="protein sequence ID" value="MBB3705021.1"/>
    <property type="molecule type" value="Genomic_DNA"/>
</dbReference>
<accession>A0ABR6H3E3</accession>
<protein>
    <submittedName>
        <fullName evidence="3">Uncharacterized protein (DUF427 family)</fullName>
    </submittedName>
</protein>
<dbReference type="Proteomes" id="UP000577697">
    <property type="component" value="Unassembled WGS sequence"/>
</dbReference>
<dbReference type="InterPro" id="IPR007361">
    <property type="entry name" value="DUF427"/>
</dbReference>
<dbReference type="InterPro" id="IPR038694">
    <property type="entry name" value="DUF427_sf"/>
</dbReference>
<sequence length="279" mass="29882">MLINGKTVDVNCPATFYEDRFTHGTFFAHLAQAIRHAVATPSSRQMHSASIVTQSGDQFGWAEISLLHDHLRNDAATSAARADAARNRAGRNDAGENDAGQSGRGRSAGLPVGAGSLGLLQGDDGASNRRLRRAEACGGPSEMKELIMQTAPQTEQLKIGTFDGTVTVTFSDAVIASTTRARMVCVEGEPDVFYIPFEDIYFEMLRAMDKTVHRPDWGVAYFWSVSAVGEAADDFMWAYLTPEPAAAALANHGAFNPESAVISAVPTEHGIHSTALPDV</sequence>
<evidence type="ECO:0000256" key="1">
    <source>
        <dbReference type="SAM" id="MobiDB-lite"/>
    </source>
</evidence>
<dbReference type="Gene3D" id="2.170.150.40">
    <property type="entry name" value="Domain of unknown function (DUF427)"/>
    <property type="match status" value="1"/>
</dbReference>
<name>A0ABR6H3E3_AMIAI</name>
<dbReference type="RefSeq" id="WP_246790299.1">
    <property type="nucleotide sequence ID" value="NZ_CP015007.1"/>
</dbReference>